<reference evidence="1 2" key="1">
    <citation type="submission" date="2022-01" db="EMBL/GenBank/DDBJ databases">
        <authorList>
            <person name="Xiong W."/>
            <person name="Schranz E."/>
        </authorList>
    </citation>
    <scope>NUCLEOTIDE SEQUENCE [LARGE SCALE GENOMIC DNA]</scope>
</reference>
<evidence type="ECO:0000313" key="1">
    <source>
        <dbReference type="EMBL" id="CAH1433039.1"/>
    </source>
</evidence>
<dbReference type="EMBL" id="CAKMRJ010003334">
    <property type="protein sequence ID" value="CAH1433039.1"/>
    <property type="molecule type" value="Genomic_DNA"/>
</dbReference>
<sequence length="343" mass="39132">MVPDTLRNLNPTAYTPRITSIGPLHKEDQHLKAMEEHKVTYMYRLFCRTVESTEEDIEQITYNCVQAVLGLLTRARACYAPSFTNYENLKFAEMMVIDGCFILELLYRFEYGIGEGDPIFDNILVIHDVKHDLLLLENQMPFFILEKLFSITVKRILKSISLTDLVFYFFKDMNIINNSELTTIEGPVEHCHILGLLQSCYRPRATKLGPVPNISSATEITGAGVTFKAQTDEYSPLAVKFIQPSLIPGLGSLFFRETCFRIPVLCINDSTPSFLRNLIAYEQCYPLSRHYVTSFAFLMDKLIDTKDDVSLLVRSKVLQHNLGAVEDVTNLFNNICKDLNLVV</sequence>
<keyword evidence="2" id="KW-1185">Reference proteome</keyword>
<accession>A0AAU9N9F4</accession>
<proteinExistence type="predicted"/>
<comment type="caution">
    <text evidence="1">The sequence shown here is derived from an EMBL/GenBank/DDBJ whole genome shotgun (WGS) entry which is preliminary data.</text>
</comment>
<dbReference type="AlphaFoldDB" id="A0AAU9N9F4"/>
<name>A0AAU9N9F4_9ASTR</name>
<organism evidence="1 2">
    <name type="scientific">Lactuca virosa</name>
    <dbReference type="NCBI Taxonomy" id="75947"/>
    <lineage>
        <taxon>Eukaryota</taxon>
        <taxon>Viridiplantae</taxon>
        <taxon>Streptophyta</taxon>
        <taxon>Embryophyta</taxon>
        <taxon>Tracheophyta</taxon>
        <taxon>Spermatophyta</taxon>
        <taxon>Magnoliopsida</taxon>
        <taxon>eudicotyledons</taxon>
        <taxon>Gunneridae</taxon>
        <taxon>Pentapetalae</taxon>
        <taxon>asterids</taxon>
        <taxon>campanulids</taxon>
        <taxon>Asterales</taxon>
        <taxon>Asteraceae</taxon>
        <taxon>Cichorioideae</taxon>
        <taxon>Cichorieae</taxon>
        <taxon>Lactucinae</taxon>
        <taxon>Lactuca</taxon>
    </lineage>
</organism>
<protein>
    <submittedName>
        <fullName evidence="1">Uncharacterized protein</fullName>
    </submittedName>
</protein>
<dbReference type="Proteomes" id="UP001157418">
    <property type="component" value="Unassembled WGS sequence"/>
</dbReference>
<evidence type="ECO:0000313" key="2">
    <source>
        <dbReference type="Proteomes" id="UP001157418"/>
    </source>
</evidence>
<dbReference type="InterPro" id="IPR004158">
    <property type="entry name" value="DUF247_pln"/>
</dbReference>
<dbReference type="Pfam" id="PF03140">
    <property type="entry name" value="DUF247"/>
    <property type="match status" value="1"/>
</dbReference>
<dbReference type="PANTHER" id="PTHR31170">
    <property type="entry name" value="BNAC04G53230D PROTEIN"/>
    <property type="match status" value="1"/>
</dbReference>
<gene>
    <name evidence="1" type="ORF">LVIROSA_LOCUS19650</name>
</gene>
<dbReference type="PANTHER" id="PTHR31170:SF25">
    <property type="entry name" value="BNAA09G04570D PROTEIN"/>
    <property type="match status" value="1"/>
</dbReference>